<accession>A0A0X3TZC2</accession>
<dbReference type="SUPFAM" id="SSF56784">
    <property type="entry name" value="HAD-like"/>
    <property type="match status" value="1"/>
</dbReference>
<comment type="catalytic activity">
    <reaction evidence="3">
        <text>an (S)-2-haloacid + H2O = a (2R)-2-hydroxycarboxylate + a halide anion + H(+)</text>
        <dbReference type="Rhea" id="RHEA:11192"/>
        <dbReference type="ChEBI" id="CHEBI:15377"/>
        <dbReference type="ChEBI" id="CHEBI:15378"/>
        <dbReference type="ChEBI" id="CHEBI:16042"/>
        <dbReference type="ChEBI" id="CHEBI:58314"/>
        <dbReference type="ChEBI" id="CHEBI:137405"/>
        <dbReference type="EC" id="3.8.1.2"/>
    </reaction>
</comment>
<gene>
    <name evidence="4" type="ORF">AVO44_13410</name>
</gene>
<dbReference type="GO" id="GO:0018784">
    <property type="term" value="F:(S)-2-haloacid dehalogenase activity"/>
    <property type="evidence" value="ECO:0007669"/>
    <property type="project" value="UniProtKB-UniRule"/>
</dbReference>
<dbReference type="InterPro" id="IPR051540">
    <property type="entry name" value="S-2-haloacid_dehalogenase"/>
</dbReference>
<comment type="similarity">
    <text evidence="1 3">Belongs to the HAD-like hydrolase superfamily. S-2-haloalkanoic acid dehalogenase family.</text>
</comment>
<dbReference type="InterPro" id="IPR023214">
    <property type="entry name" value="HAD_sf"/>
</dbReference>
<reference evidence="5" key="1">
    <citation type="submission" date="2015-12" db="EMBL/GenBank/DDBJ databases">
        <authorList>
            <person name="Zhang G."/>
            <person name="Stingl U."/>
        </authorList>
    </citation>
    <scope>NUCLEOTIDE SEQUENCE [LARGE SCALE GENOMIC DNA]</scope>
    <source>
        <strain evidence="5">ZGT108</strain>
    </source>
</reference>
<proteinExistence type="inferred from homology"/>
<dbReference type="Gene3D" id="3.40.50.1000">
    <property type="entry name" value="HAD superfamily/HAD-like"/>
    <property type="match status" value="1"/>
</dbReference>
<evidence type="ECO:0000313" key="5">
    <source>
        <dbReference type="Proteomes" id="UP000053690"/>
    </source>
</evidence>
<dbReference type="SFLD" id="SFLDG01135">
    <property type="entry name" value="C1.5.6:_HAD__Beta-PGM__Phospha"/>
    <property type="match status" value="1"/>
</dbReference>
<dbReference type="OrthoDB" id="7989657at2"/>
<evidence type="ECO:0000256" key="2">
    <source>
        <dbReference type="ARBA" id="ARBA00022801"/>
    </source>
</evidence>
<dbReference type="SFLD" id="SFLDS00003">
    <property type="entry name" value="Haloacid_Dehalogenase"/>
    <property type="match status" value="1"/>
</dbReference>
<dbReference type="AlphaFoldDB" id="A0A0X3TZC2"/>
<comment type="function">
    <text evidence="3">Catalyzes the hydrolytic dehalogenation of small (S)-2-haloalkanoic acids to yield the corresponding (R)-2-hydroxyalkanoic acids.</text>
</comment>
<dbReference type="Proteomes" id="UP000053690">
    <property type="component" value="Unassembled WGS sequence"/>
</dbReference>
<dbReference type="PANTHER" id="PTHR43316:SF3">
    <property type="entry name" value="HALOACID DEHALOGENASE, TYPE II (AFU_ORTHOLOGUE AFUA_2G07750)-RELATED"/>
    <property type="match status" value="1"/>
</dbReference>
<keyword evidence="5" id="KW-1185">Reference proteome</keyword>
<keyword evidence="2 3" id="KW-0378">Hydrolase</keyword>
<dbReference type="Gene3D" id="1.10.150.240">
    <property type="entry name" value="Putative phosphatase, domain 2"/>
    <property type="match status" value="1"/>
</dbReference>
<dbReference type="SFLD" id="SFLDG01129">
    <property type="entry name" value="C1.5:_HAD__Beta-PGM__Phosphata"/>
    <property type="match status" value="1"/>
</dbReference>
<evidence type="ECO:0000313" key="4">
    <source>
        <dbReference type="EMBL" id="KUJ78690.1"/>
    </source>
</evidence>
<dbReference type="InterPro" id="IPR036412">
    <property type="entry name" value="HAD-like_sf"/>
</dbReference>
<dbReference type="EC" id="3.8.1.2" evidence="3"/>
<dbReference type="EMBL" id="LQBP01000006">
    <property type="protein sequence ID" value="KUJ78690.1"/>
    <property type="molecule type" value="Genomic_DNA"/>
</dbReference>
<sequence>MPITTCVFDAYGTLFDVAAAARQAAAEPGFEKLQQKWPELANHWRLKQLQYTWLRAITGAHADFWDVTQDGLDWALEASGLDGDAALRQRLLDLYWQLQAYPEVPQMLADLKAGGLQTAILSNGSLPMLDGAVQSAGIGDVLDDVLSVESVGVFKPHSSVYDLVQKRFGGERDDVLFVSSNGWDAAGASGYGFVTAWVNRANEPIDRLPWKPAHVLYDLTTISQLAGL</sequence>
<name>A0A0X3TZC2_9RHOB</name>
<dbReference type="PANTHER" id="PTHR43316">
    <property type="entry name" value="HYDROLASE, HALOACID DELAHOGENASE-RELATED"/>
    <property type="match status" value="1"/>
</dbReference>
<dbReference type="NCBIfam" id="TIGR01428">
    <property type="entry name" value="HAD_type_II"/>
    <property type="match status" value="1"/>
</dbReference>
<protein>
    <recommendedName>
        <fullName evidence="3">(S)-2-haloacid dehalogenase</fullName>
        <ecNumber evidence="3">3.8.1.2</ecNumber>
    </recommendedName>
    <alternativeName>
        <fullName evidence="3">2-haloalkanoic acid dehalogenase</fullName>
    </alternativeName>
    <alternativeName>
        <fullName evidence="3">Halocarboxylic acid halidohydrolase</fullName>
    </alternativeName>
    <alternativeName>
        <fullName evidence="3">L-2-haloacid dehalogenase</fullName>
    </alternativeName>
</protein>
<organism evidence="4 5">
    <name type="scientific">Ruegeria profundi</name>
    <dbReference type="NCBI Taxonomy" id="1685378"/>
    <lineage>
        <taxon>Bacteria</taxon>
        <taxon>Pseudomonadati</taxon>
        <taxon>Pseudomonadota</taxon>
        <taxon>Alphaproteobacteria</taxon>
        <taxon>Rhodobacterales</taxon>
        <taxon>Roseobacteraceae</taxon>
        <taxon>Ruegeria</taxon>
    </lineage>
</organism>
<dbReference type="InterPro" id="IPR006328">
    <property type="entry name" value="2-HAD"/>
</dbReference>
<dbReference type="InterPro" id="IPR006439">
    <property type="entry name" value="HAD-SF_hydro_IA"/>
</dbReference>
<dbReference type="NCBIfam" id="TIGR01493">
    <property type="entry name" value="HAD-SF-IA-v2"/>
    <property type="match status" value="1"/>
</dbReference>
<evidence type="ECO:0000256" key="1">
    <source>
        <dbReference type="ARBA" id="ARBA00008106"/>
    </source>
</evidence>
<evidence type="ECO:0000256" key="3">
    <source>
        <dbReference type="RuleBase" id="RU368077"/>
    </source>
</evidence>
<dbReference type="CDD" id="cd02588">
    <property type="entry name" value="HAD_L2-DEX"/>
    <property type="match status" value="1"/>
</dbReference>
<dbReference type="PRINTS" id="PR00413">
    <property type="entry name" value="HADHALOGNASE"/>
</dbReference>
<dbReference type="RefSeq" id="WP_068337778.1">
    <property type="nucleotide sequence ID" value="NZ_LQBP01000006.1"/>
</dbReference>
<dbReference type="Pfam" id="PF00702">
    <property type="entry name" value="Hydrolase"/>
    <property type="match status" value="1"/>
</dbReference>
<dbReference type="STRING" id="1685378.AVO44_13410"/>
<dbReference type="SFLD" id="SFLDF00045">
    <property type="entry name" value="2-haloacid_dehalogenase"/>
    <property type="match status" value="1"/>
</dbReference>
<comment type="caution">
    <text evidence="4">The sequence shown here is derived from an EMBL/GenBank/DDBJ whole genome shotgun (WGS) entry which is preliminary data.</text>
</comment>
<dbReference type="InterPro" id="IPR023198">
    <property type="entry name" value="PGP-like_dom2"/>
</dbReference>